<feature type="domain" description="Phosphoribosyltransferase" evidence="3">
    <location>
        <begin position="137"/>
        <end position="283"/>
    </location>
</feature>
<dbReference type="SUPFAM" id="SSF53271">
    <property type="entry name" value="PRTase-like"/>
    <property type="match status" value="2"/>
</dbReference>
<dbReference type="SMART" id="SM01400">
    <property type="entry name" value="Pribosyltran_N"/>
    <property type="match status" value="1"/>
</dbReference>
<evidence type="ECO:0000313" key="6">
    <source>
        <dbReference type="Proteomes" id="UP001225596"/>
    </source>
</evidence>
<dbReference type="InterPro" id="IPR000836">
    <property type="entry name" value="PRTase_dom"/>
</dbReference>
<evidence type="ECO:0000256" key="2">
    <source>
        <dbReference type="RuleBase" id="RU004324"/>
    </source>
</evidence>
<organism evidence="5 6">
    <name type="scientific">Keguizhuia sedimenti</name>
    <dbReference type="NCBI Taxonomy" id="3064264"/>
    <lineage>
        <taxon>Bacteria</taxon>
        <taxon>Pseudomonadati</taxon>
        <taxon>Pseudomonadota</taxon>
        <taxon>Betaproteobacteria</taxon>
        <taxon>Burkholderiales</taxon>
        <taxon>Oxalobacteraceae</taxon>
        <taxon>Keguizhuia</taxon>
    </lineage>
</organism>
<proteinExistence type="inferred from homology"/>
<dbReference type="CDD" id="cd06223">
    <property type="entry name" value="PRTases_typeI"/>
    <property type="match status" value="1"/>
</dbReference>
<protein>
    <submittedName>
        <fullName evidence="5">Ribose-phosphate pyrophosphokinase</fullName>
    </submittedName>
</protein>
<keyword evidence="1 2" id="KW-0545">Nucleotide biosynthesis</keyword>
<comment type="caution">
    <text evidence="5">The sequence shown here is derived from an EMBL/GenBank/DDBJ whole genome shotgun (WGS) entry which is preliminary data.</text>
</comment>
<gene>
    <name evidence="5" type="ORF">Q8A64_14370</name>
</gene>
<dbReference type="Gene3D" id="3.40.50.2020">
    <property type="match status" value="2"/>
</dbReference>
<evidence type="ECO:0000256" key="1">
    <source>
        <dbReference type="ARBA" id="ARBA00022727"/>
    </source>
</evidence>
<dbReference type="Pfam" id="PF00156">
    <property type="entry name" value="Pribosyltran"/>
    <property type="match status" value="1"/>
</dbReference>
<comment type="similarity">
    <text evidence="2">Belongs to the ribose-phosphate pyrophosphokinase family.</text>
</comment>
<evidence type="ECO:0000259" key="4">
    <source>
        <dbReference type="Pfam" id="PF13793"/>
    </source>
</evidence>
<dbReference type="PANTHER" id="PTHR10210:SF41">
    <property type="entry name" value="RIBOSE-PHOSPHATE PYROPHOSPHOKINASE 1, CHLOROPLASTIC"/>
    <property type="match status" value="1"/>
</dbReference>
<feature type="domain" description="Ribose-phosphate pyrophosphokinase N-terminal" evidence="4">
    <location>
        <begin position="5"/>
        <end position="115"/>
    </location>
</feature>
<sequence>MSPILFAMPGNKGLTGQLGAALNWPVGRLQVHYFPDGESNPRFLDEVSGRQIVIVCTLDQPDSRIMALYLAAKVARELGATRIGLVAPYLAYMRQDARFHHGEGITSMHFAQLISGCFDWMVTVDPHLHRHHALSDIYTIPAVAVQAAPAISRWIAAHVTNPVVIGPDAESEQWASEVANAAKCPYTVLQKVRHGDRNVKISVPDSSRWQGMTPVLVDDIASTARTLIAATGHLHAAGLPAPVCIVVHALFVDDAYIALQDAGVNRIVSCNTVDHPSNNIDVCTQMVTALQQLAQLTDAS</sequence>
<dbReference type="InterPro" id="IPR029099">
    <property type="entry name" value="Pribosyltran_N"/>
</dbReference>
<dbReference type="InterPro" id="IPR005946">
    <property type="entry name" value="Rib-P_diPkinase"/>
</dbReference>
<reference evidence="5 6" key="1">
    <citation type="submission" date="2023-08" db="EMBL/GenBank/DDBJ databases">
        <title>Oxalobacteraceae gen .nov., isolated from river sludge outside the plant.</title>
        <authorList>
            <person name="Zhao S.Y."/>
        </authorList>
    </citation>
    <scope>NUCLEOTIDE SEQUENCE [LARGE SCALE GENOMIC DNA]</scope>
    <source>
        <strain evidence="5 6">R-40</strain>
    </source>
</reference>
<evidence type="ECO:0000313" key="5">
    <source>
        <dbReference type="EMBL" id="MDQ9171596.1"/>
    </source>
</evidence>
<keyword evidence="6" id="KW-1185">Reference proteome</keyword>
<accession>A0ABU1BRF4</accession>
<dbReference type="NCBIfam" id="NF005537">
    <property type="entry name" value="PRK07199.1"/>
    <property type="match status" value="1"/>
</dbReference>
<dbReference type="InterPro" id="IPR029057">
    <property type="entry name" value="PRTase-like"/>
</dbReference>
<dbReference type="Proteomes" id="UP001225596">
    <property type="component" value="Unassembled WGS sequence"/>
</dbReference>
<dbReference type="RefSeq" id="WP_338437530.1">
    <property type="nucleotide sequence ID" value="NZ_JAUYVH010000010.1"/>
</dbReference>
<dbReference type="Pfam" id="PF13793">
    <property type="entry name" value="Pribosyltran_N"/>
    <property type="match status" value="1"/>
</dbReference>
<dbReference type="EMBL" id="JAUYVH010000010">
    <property type="protein sequence ID" value="MDQ9171596.1"/>
    <property type="molecule type" value="Genomic_DNA"/>
</dbReference>
<evidence type="ECO:0000259" key="3">
    <source>
        <dbReference type="Pfam" id="PF00156"/>
    </source>
</evidence>
<dbReference type="PANTHER" id="PTHR10210">
    <property type="entry name" value="RIBOSE-PHOSPHATE DIPHOSPHOKINASE FAMILY MEMBER"/>
    <property type="match status" value="1"/>
</dbReference>
<name>A0ABU1BRF4_9BURK</name>
<dbReference type="NCBIfam" id="TIGR01251">
    <property type="entry name" value="ribP_PPkin"/>
    <property type="match status" value="1"/>
</dbReference>